<dbReference type="GO" id="GO:0016301">
    <property type="term" value="F:kinase activity"/>
    <property type="evidence" value="ECO:0007669"/>
    <property type="project" value="UniProtKB-KW"/>
</dbReference>
<name>A0ABS8P3I4_9PSEU</name>
<proteinExistence type="inferred from homology"/>
<comment type="caution">
    <text evidence="4">The sequence shown here is derived from an EMBL/GenBank/DDBJ whole genome shotgun (WGS) entry which is preliminary data.</text>
</comment>
<dbReference type="RefSeq" id="WP_230730477.1">
    <property type="nucleotide sequence ID" value="NZ_JAJNDB010000001.1"/>
</dbReference>
<dbReference type="InterPro" id="IPR001206">
    <property type="entry name" value="Diacylglycerol_kinase_cat_dom"/>
</dbReference>
<dbReference type="InterPro" id="IPR017438">
    <property type="entry name" value="ATP-NAD_kinase_N"/>
</dbReference>
<dbReference type="PROSITE" id="PS50146">
    <property type="entry name" value="DAGK"/>
    <property type="match status" value="1"/>
</dbReference>
<evidence type="ECO:0000259" key="3">
    <source>
        <dbReference type="PROSITE" id="PS50146"/>
    </source>
</evidence>
<dbReference type="PANTHER" id="PTHR12358:SF54">
    <property type="entry name" value="SPHINGOSINE KINASE RELATED PROTEIN"/>
    <property type="match status" value="1"/>
</dbReference>
<dbReference type="PANTHER" id="PTHR12358">
    <property type="entry name" value="SPHINGOSINE KINASE"/>
    <property type="match status" value="1"/>
</dbReference>
<dbReference type="Gene3D" id="2.60.200.40">
    <property type="match status" value="1"/>
</dbReference>
<comment type="cofactor">
    <cofactor evidence="1">
        <name>Mg(2+)</name>
        <dbReference type="ChEBI" id="CHEBI:18420"/>
    </cofactor>
</comment>
<dbReference type="InterPro" id="IPR016064">
    <property type="entry name" value="NAD/diacylglycerol_kinase_sf"/>
</dbReference>
<reference evidence="4 5" key="1">
    <citation type="submission" date="2021-11" db="EMBL/GenBank/DDBJ databases">
        <title>Draft genome sequence of Actinomycetospora sp. SF1 isolated from the rhizosphere soil.</title>
        <authorList>
            <person name="Duangmal K."/>
            <person name="Chantavorakit T."/>
        </authorList>
    </citation>
    <scope>NUCLEOTIDE SEQUENCE [LARGE SCALE GENOMIC DNA]</scope>
    <source>
        <strain evidence="4 5">TBRC 5722</strain>
    </source>
</reference>
<evidence type="ECO:0000256" key="1">
    <source>
        <dbReference type="ARBA" id="ARBA00001946"/>
    </source>
</evidence>
<dbReference type="Proteomes" id="UP001199469">
    <property type="component" value="Unassembled WGS sequence"/>
</dbReference>
<feature type="domain" description="DAGKc" evidence="3">
    <location>
        <begin position="14"/>
        <end position="147"/>
    </location>
</feature>
<organism evidence="4 5">
    <name type="scientific">Actinomycetospora endophytica</name>
    <dbReference type="NCBI Taxonomy" id="2291215"/>
    <lineage>
        <taxon>Bacteria</taxon>
        <taxon>Bacillati</taxon>
        <taxon>Actinomycetota</taxon>
        <taxon>Actinomycetes</taxon>
        <taxon>Pseudonocardiales</taxon>
        <taxon>Pseudonocardiaceae</taxon>
        <taxon>Actinomycetospora</taxon>
    </lineage>
</organism>
<keyword evidence="4" id="KW-0418">Kinase</keyword>
<protein>
    <submittedName>
        <fullName evidence="4">Diacylglycerol kinase</fullName>
    </submittedName>
</protein>
<dbReference type="Gene3D" id="3.40.50.10330">
    <property type="entry name" value="Probable inorganic polyphosphate/atp-NAD kinase, domain 1"/>
    <property type="match status" value="1"/>
</dbReference>
<evidence type="ECO:0000256" key="2">
    <source>
        <dbReference type="ARBA" id="ARBA00005983"/>
    </source>
</evidence>
<keyword evidence="4" id="KW-0808">Transferase</keyword>
<gene>
    <name evidence="4" type="ORF">LQ327_05335</name>
</gene>
<accession>A0ABS8P3I4</accession>
<evidence type="ECO:0000313" key="5">
    <source>
        <dbReference type="Proteomes" id="UP001199469"/>
    </source>
</evidence>
<keyword evidence="5" id="KW-1185">Reference proteome</keyword>
<dbReference type="Pfam" id="PF00781">
    <property type="entry name" value="DAGK_cat"/>
    <property type="match status" value="1"/>
</dbReference>
<evidence type="ECO:0000313" key="4">
    <source>
        <dbReference type="EMBL" id="MCD2192810.1"/>
    </source>
</evidence>
<dbReference type="InterPro" id="IPR050187">
    <property type="entry name" value="Lipid_Phosphate_FormReg"/>
</dbReference>
<comment type="similarity">
    <text evidence="2">Belongs to the diacylglycerol/lipid kinase family.</text>
</comment>
<dbReference type="SUPFAM" id="SSF111331">
    <property type="entry name" value="NAD kinase/diacylglycerol kinase-like"/>
    <property type="match status" value="1"/>
</dbReference>
<dbReference type="EMBL" id="JAJNDB010000001">
    <property type="protein sequence ID" value="MCD2192810.1"/>
    <property type="molecule type" value="Genomic_DNA"/>
</dbReference>
<sequence length="319" mass="34148">MSAASAEPGSSAPRPYESVLLVYNPNSSGGGEGKAHTLARDLRGLAPDLHVDLVPTEYAGHARRIAESAARTYRPLVVSVSGDGGYNEVVDGAMAAGDGLHTGTVVAVTSAGNANDHRRVTRRRPLAEGIAEGVVEQLDVLRLTVGPNPPRYAHSYIGLGITPVVALSLERSGKGSLREIVATGREFLRFRPFEIELEAFEGQADHGVGVGEFLGRHCYDSLILANLSEMAKYVRLSDTGDPADGRFEIVAIPHRGRFRLLLTGIRAAWQGLGWQPSARRLRFRTIDVLPLQLDGEVITLPADTPVVIELVPGALATVR</sequence>